<dbReference type="SUPFAM" id="SSF89550">
    <property type="entry name" value="PHP domain-like"/>
    <property type="match status" value="1"/>
</dbReference>
<evidence type="ECO:0000256" key="6">
    <source>
        <dbReference type="ARBA" id="ARBA00023102"/>
    </source>
</evidence>
<dbReference type="eggNOG" id="ENOG502RXUQ">
    <property type="taxonomic scope" value="Eukaryota"/>
</dbReference>
<evidence type="ECO:0000256" key="4">
    <source>
        <dbReference type="ARBA" id="ARBA00022605"/>
    </source>
</evidence>
<evidence type="ECO:0000256" key="7">
    <source>
        <dbReference type="ARBA" id="ARBA00049158"/>
    </source>
</evidence>
<dbReference type="OMA" id="DYDRPMY"/>
<dbReference type="GO" id="GO:0000105">
    <property type="term" value="P:L-histidine biosynthetic process"/>
    <property type="evidence" value="ECO:0007669"/>
    <property type="project" value="UniProtKB-UniRule"/>
</dbReference>
<dbReference type="AlphaFoldDB" id="A5E6D7"/>
<keyword evidence="5 8" id="KW-0378">Hydrolase</keyword>
<accession>A5E6D7</accession>
<comment type="pathway">
    <text evidence="1 8">Amino-acid biosynthesis; L-histidine biosynthesis; L-histidine from 5-phospho-alpha-D-ribose 1-diphosphate: step 8/9.</text>
</comment>
<dbReference type="EMBL" id="CH981531">
    <property type="protein sequence ID" value="EDK46995.1"/>
    <property type="molecule type" value="Genomic_DNA"/>
</dbReference>
<evidence type="ECO:0000256" key="2">
    <source>
        <dbReference type="ARBA" id="ARBA00009152"/>
    </source>
</evidence>
<dbReference type="VEuPathDB" id="FungiDB:LELG_05176"/>
<dbReference type="OrthoDB" id="5957391at2759"/>
<dbReference type="GO" id="GO:0004401">
    <property type="term" value="F:histidinol-phosphatase activity"/>
    <property type="evidence" value="ECO:0007669"/>
    <property type="project" value="UniProtKB-UniRule"/>
</dbReference>
<gene>
    <name evidence="10" type="ORF">LELG_05176</name>
</gene>
<proteinExistence type="inferred from homology"/>
<dbReference type="PANTHER" id="PTHR21039">
    <property type="entry name" value="HISTIDINOL PHOSPHATASE-RELATED"/>
    <property type="match status" value="1"/>
</dbReference>
<evidence type="ECO:0000313" key="11">
    <source>
        <dbReference type="Proteomes" id="UP000001996"/>
    </source>
</evidence>
<keyword evidence="11" id="KW-1185">Reference proteome</keyword>
<feature type="domain" description="PHP" evidence="9">
    <location>
        <begin position="4"/>
        <end position="226"/>
    </location>
</feature>
<dbReference type="HOGENOM" id="CLU_054611_0_1_1"/>
<dbReference type="InterPro" id="IPR010140">
    <property type="entry name" value="Histidinol_P_phosphatase_HisJ"/>
</dbReference>
<dbReference type="InterPro" id="IPR004013">
    <property type="entry name" value="PHP_dom"/>
</dbReference>
<evidence type="ECO:0000259" key="9">
    <source>
        <dbReference type="Pfam" id="PF02811"/>
    </source>
</evidence>
<dbReference type="GO" id="GO:0005737">
    <property type="term" value="C:cytoplasm"/>
    <property type="evidence" value="ECO:0007669"/>
    <property type="project" value="TreeGrafter"/>
</dbReference>
<dbReference type="InterPro" id="IPR016195">
    <property type="entry name" value="Pol/histidinol_Pase-like"/>
</dbReference>
<dbReference type="Proteomes" id="UP000001996">
    <property type="component" value="Unassembled WGS sequence"/>
</dbReference>
<dbReference type="Gene3D" id="3.20.20.140">
    <property type="entry name" value="Metal-dependent hydrolases"/>
    <property type="match status" value="1"/>
</dbReference>
<comment type="similarity">
    <text evidence="2 8">Belongs to the PHP hydrolase family. HisK subfamily.</text>
</comment>
<dbReference type="NCBIfam" id="TIGR01856">
    <property type="entry name" value="hisJ_fam"/>
    <property type="match status" value="1"/>
</dbReference>
<sequence>MHTHHSHSGDYISHAHDSLNDMVNRYIAMGFHTVCLTEHMPRLDDKFLYPEELEKQYTENHLQDDFSRYLTHAKKLQLQHKDVLNIIVGLEIEGINKAHIEYAASLMQDPIIEVTVGSIHHVHEIPIDFSTDLWLKAKLVSTNGLTRSLYKSYFDLQGQVLDLKPTIVGHFDLIRLCQPVDDFDETTKQPTLEVNIAKDWPEVWEVVEQNVQKVVLYGGLFELNSSAIRKGWDTPYPKQDITQLIIKNGGKFCFSDDAHACSQVGLNYEKVFAYIEKLNIKEIYYLESNDGVVAPVAVSVEELKASSFWNQYV</sequence>
<comment type="catalytic activity">
    <reaction evidence="7 8">
        <text>L-histidinol phosphate + H2O = L-histidinol + phosphate</text>
        <dbReference type="Rhea" id="RHEA:14465"/>
        <dbReference type="ChEBI" id="CHEBI:15377"/>
        <dbReference type="ChEBI" id="CHEBI:43474"/>
        <dbReference type="ChEBI" id="CHEBI:57699"/>
        <dbReference type="ChEBI" id="CHEBI:57980"/>
        <dbReference type="EC" id="3.1.3.15"/>
    </reaction>
</comment>
<organism evidence="10 11">
    <name type="scientific">Lodderomyces elongisporus (strain ATCC 11503 / CBS 2605 / JCM 1781 / NBRC 1676 / NRRL YB-4239)</name>
    <name type="common">Yeast</name>
    <name type="synonym">Saccharomyces elongisporus</name>
    <dbReference type="NCBI Taxonomy" id="379508"/>
    <lineage>
        <taxon>Eukaryota</taxon>
        <taxon>Fungi</taxon>
        <taxon>Dikarya</taxon>
        <taxon>Ascomycota</taxon>
        <taxon>Saccharomycotina</taxon>
        <taxon>Pichiomycetes</taxon>
        <taxon>Debaryomycetaceae</taxon>
        <taxon>Candida/Lodderomyces clade</taxon>
        <taxon>Lodderomyces</taxon>
    </lineage>
</organism>
<keyword evidence="6 8" id="KW-0368">Histidine biosynthesis</keyword>
<evidence type="ECO:0000256" key="3">
    <source>
        <dbReference type="ARBA" id="ARBA00013085"/>
    </source>
</evidence>
<evidence type="ECO:0000256" key="1">
    <source>
        <dbReference type="ARBA" id="ARBA00004970"/>
    </source>
</evidence>
<keyword evidence="4 8" id="KW-0028">Amino-acid biosynthesis</keyword>
<dbReference type="STRING" id="379508.A5E6D7"/>
<dbReference type="KEGG" id="lel:PVL30_005309"/>
<dbReference type="PANTHER" id="PTHR21039:SF0">
    <property type="entry name" value="HISTIDINOL-PHOSPHATASE"/>
    <property type="match status" value="1"/>
</dbReference>
<dbReference type="InParanoid" id="A5E6D7"/>
<dbReference type="Pfam" id="PF02811">
    <property type="entry name" value="PHP"/>
    <property type="match status" value="1"/>
</dbReference>
<dbReference type="FunCoup" id="A5E6D7">
    <property type="interactions" value="120"/>
</dbReference>
<reference evidence="10 11" key="1">
    <citation type="journal article" date="2009" name="Nature">
        <title>Evolution of pathogenicity and sexual reproduction in eight Candida genomes.</title>
        <authorList>
            <person name="Butler G."/>
            <person name="Rasmussen M.D."/>
            <person name="Lin M.F."/>
            <person name="Santos M.A."/>
            <person name="Sakthikumar S."/>
            <person name="Munro C.A."/>
            <person name="Rheinbay E."/>
            <person name="Grabherr M."/>
            <person name="Forche A."/>
            <person name="Reedy J.L."/>
            <person name="Agrafioti I."/>
            <person name="Arnaud M.B."/>
            <person name="Bates S."/>
            <person name="Brown A.J."/>
            <person name="Brunke S."/>
            <person name="Costanzo M.C."/>
            <person name="Fitzpatrick D.A."/>
            <person name="de Groot P.W."/>
            <person name="Harris D."/>
            <person name="Hoyer L.L."/>
            <person name="Hube B."/>
            <person name="Klis F.M."/>
            <person name="Kodira C."/>
            <person name="Lennard N."/>
            <person name="Logue M.E."/>
            <person name="Martin R."/>
            <person name="Neiman A.M."/>
            <person name="Nikolaou E."/>
            <person name="Quail M.A."/>
            <person name="Quinn J."/>
            <person name="Santos M.C."/>
            <person name="Schmitzberger F.F."/>
            <person name="Sherlock G."/>
            <person name="Shah P."/>
            <person name="Silverstein K.A."/>
            <person name="Skrzypek M.S."/>
            <person name="Soll D."/>
            <person name="Staggs R."/>
            <person name="Stansfield I."/>
            <person name="Stumpf M.P."/>
            <person name="Sudbery P.E."/>
            <person name="Srikantha T."/>
            <person name="Zeng Q."/>
            <person name="Berman J."/>
            <person name="Berriman M."/>
            <person name="Heitman J."/>
            <person name="Gow N.A."/>
            <person name="Lorenz M.C."/>
            <person name="Birren B.W."/>
            <person name="Kellis M."/>
            <person name="Cuomo C.A."/>
        </authorList>
    </citation>
    <scope>NUCLEOTIDE SEQUENCE [LARGE SCALE GENOMIC DNA]</scope>
    <source>
        <strain evidence="11">ATCC 11503 / BCRC 21390 / CBS 2605 / JCM 1781 / NBRC 1676 / NRRL YB-4239</strain>
    </source>
</reference>
<dbReference type="EC" id="3.1.3.15" evidence="3 8"/>
<dbReference type="UniPathway" id="UPA00031">
    <property type="reaction ID" value="UER00013"/>
</dbReference>
<name>A5E6D7_LODEL</name>
<evidence type="ECO:0000313" key="10">
    <source>
        <dbReference type="EMBL" id="EDK46995.1"/>
    </source>
</evidence>
<protein>
    <recommendedName>
        <fullName evidence="3 8">Histidinol-phosphatase</fullName>
        <shortName evidence="8">HolPase</shortName>
        <ecNumber evidence="3 8">3.1.3.15</ecNumber>
    </recommendedName>
</protein>
<dbReference type="GeneID" id="5230757"/>
<evidence type="ECO:0000256" key="8">
    <source>
        <dbReference type="RuleBase" id="RU366003"/>
    </source>
</evidence>
<evidence type="ECO:0000256" key="5">
    <source>
        <dbReference type="ARBA" id="ARBA00022801"/>
    </source>
</evidence>